<evidence type="ECO:0000313" key="12">
    <source>
        <dbReference type="Proteomes" id="UP000663845"/>
    </source>
</evidence>
<keyword evidence="8" id="KW-0732">Signal</keyword>
<evidence type="ECO:0000256" key="4">
    <source>
        <dbReference type="ARBA" id="ARBA00023180"/>
    </source>
</evidence>
<proteinExistence type="predicted"/>
<dbReference type="Gene3D" id="2.60.40.60">
    <property type="entry name" value="Cadherins"/>
    <property type="match status" value="2"/>
</dbReference>
<dbReference type="PANTHER" id="PTHR24028">
    <property type="entry name" value="CADHERIN-87A"/>
    <property type="match status" value="1"/>
</dbReference>
<organism evidence="10 12">
    <name type="scientific">Adineta steineri</name>
    <dbReference type="NCBI Taxonomy" id="433720"/>
    <lineage>
        <taxon>Eukaryota</taxon>
        <taxon>Metazoa</taxon>
        <taxon>Spiralia</taxon>
        <taxon>Gnathifera</taxon>
        <taxon>Rotifera</taxon>
        <taxon>Eurotatoria</taxon>
        <taxon>Bdelloidea</taxon>
        <taxon>Adinetida</taxon>
        <taxon>Adinetidae</taxon>
        <taxon>Adineta</taxon>
    </lineage>
</organism>
<feature type="chain" id="PRO_5036227952" description="Cadherin domain-containing protein" evidence="8">
    <location>
        <begin position="16"/>
        <end position="589"/>
    </location>
</feature>
<keyword evidence="4" id="KW-0325">Glycoprotein</keyword>
<dbReference type="PRINTS" id="PR00205">
    <property type="entry name" value="CADHERIN"/>
</dbReference>
<dbReference type="SMART" id="SM00112">
    <property type="entry name" value="CA"/>
    <property type="match status" value="2"/>
</dbReference>
<evidence type="ECO:0000256" key="1">
    <source>
        <dbReference type="ARBA" id="ARBA00004167"/>
    </source>
</evidence>
<keyword evidence="5" id="KW-0106">Calcium</keyword>
<protein>
    <recommendedName>
        <fullName evidence="9">Cadherin domain-containing protein</fullName>
    </recommendedName>
</protein>
<dbReference type="Proteomes" id="UP000663845">
    <property type="component" value="Unassembled WGS sequence"/>
</dbReference>
<dbReference type="GO" id="GO:0007156">
    <property type="term" value="P:homophilic cell adhesion via plasma membrane adhesion molecules"/>
    <property type="evidence" value="ECO:0007669"/>
    <property type="project" value="InterPro"/>
</dbReference>
<feature type="compositionally biased region" description="Polar residues" evidence="6">
    <location>
        <begin position="529"/>
        <end position="541"/>
    </location>
</feature>
<feature type="signal peptide" evidence="8">
    <location>
        <begin position="1"/>
        <end position="15"/>
    </location>
</feature>
<evidence type="ECO:0000259" key="9">
    <source>
        <dbReference type="PROSITE" id="PS50268"/>
    </source>
</evidence>
<dbReference type="CDD" id="cd11304">
    <property type="entry name" value="Cadherin_repeat"/>
    <property type="match status" value="2"/>
</dbReference>
<dbReference type="EMBL" id="CAJNOG010000953">
    <property type="protein sequence ID" value="CAF1387786.1"/>
    <property type="molecule type" value="Genomic_DNA"/>
</dbReference>
<keyword evidence="3 7" id="KW-1133">Transmembrane helix</keyword>
<reference evidence="10" key="1">
    <citation type="submission" date="2021-02" db="EMBL/GenBank/DDBJ databases">
        <authorList>
            <person name="Nowell W R."/>
        </authorList>
    </citation>
    <scope>NUCLEOTIDE SEQUENCE</scope>
</reference>
<feature type="region of interest" description="Disordered" evidence="6">
    <location>
        <begin position="519"/>
        <end position="541"/>
    </location>
</feature>
<dbReference type="InterPro" id="IPR015919">
    <property type="entry name" value="Cadherin-like_sf"/>
</dbReference>
<dbReference type="EMBL" id="CAJOAZ010000387">
    <property type="protein sequence ID" value="CAF3634925.1"/>
    <property type="molecule type" value="Genomic_DNA"/>
</dbReference>
<dbReference type="InterPro" id="IPR050174">
    <property type="entry name" value="Protocadherin/Cadherin-CA"/>
</dbReference>
<comment type="subcellular location">
    <subcellularLocation>
        <location evidence="1">Membrane</location>
        <topology evidence="1">Single-pass membrane protein</topology>
    </subcellularLocation>
</comment>
<evidence type="ECO:0000256" key="6">
    <source>
        <dbReference type="SAM" id="MobiDB-lite"/>
    </source>
</evidence>
<feature type="domain" description="Cadherin" evidence="9">
    <location>
        <begin position="274"/>
        <end position="337"/>
    </location>
</feature>
<dbReference type="PROSITE" id="PS50268">
    <property type="entry name" value="CADHERIN_2"/>
    <property type="match status" value="2"/>
</dbReference>
<dbReference type="PANTHER" id="PTHR24028:SF146">
    <property type="entry name" value="CADHERIN 96CB, ISOFORM D-RELATED"/>
    <property type="match status" value="1"/>
</dbReference>
<sequence>MILLRLLLLICLTNAAFLSFEHNSYDFNISESAPINTTIGFVRAASSSSSSSLSIQYELYGDTSKTFYLNSTTGELVLLNSLDYETITMYKLTIEARISSTIAPCFSEINIHVLNTNDNPPDINLMFYPSVLFEGNLIKYDPNANSTLLATINLKDLDESTTNLSLSINDTEHFQIQFVRQIKNGLITESIYILSTKNNSQLIQQDYYYLSLNSCDNDQPALWTNRSYEFHLKPNENLCYFNQTNFILDIKENLSNRTLILNKITNEFCQNMFYSIDDQDNFYIDSQLGDLYTSTIFNREERSIYKLNLRAIDQYNKEIKTQLIIRILDESGHIPFLIQKKLKMNRREFSSIDLFNSTYCHYQTMIYDYFQLLSNCTLVKLSLPVQGKYLFYIQLNQKYNYEDTFLLELTTNHTEIFIYAFLQSQWMIIIPIGLGIFIILIVIICTAMIIRKRRYNKLHHNNKQKSSLSSSSLSHSDDNVHNKYDAISTLSKLKVHDDHELSPSPISAAIYLVQKSASSSPTRDDEGYSGSSDASENPLPSDTTIIAVNQLVEQYHIHEFRTRESIASSSYEVPKRINTSRVSPDVSLV</sequence>
<evidence type="ECO:0000256" key="5">
    <source>
        <dbReference type="PROSITE-ProRule" id="PRU00043"/>
    </source>
</evidence>
<feature type="domain" description="Cadherin" evidence="9">
    <location>
        <begin position="21"/>
        <end position="123"/>
    </location>
</feature>
<dbReference type="SUPFAM" id="SSF49313">
    <property type="entry name" value="Cadherin-like"/>
    <property type="match status" value="2"/>
</dbReference>
<evidence type="ECO:0000256" key="7">
    <source>
        <dbReference type="SAM" id="Phobius"/>
    </source>
</evidence>
<dbReference type="AlphaFoldDB" id="A0A815JWM3"/>
<dbReference type="Proteomes" id="UP000663844">
    <property type="component" value="Unassembled WGS sequence"/>
</dbReference>
<dbReference type="GO" id="GO:0005886">
    <property type="term" value="C:plasma membrane"/>
    <property type="evidence" value="ECO:0007669"/>
    <property type="project" value="TreeGrafter"/>
</dbReference>
<feature type="transmembrane region" description="Helical" evidence="7">
    <location>
        <begin position="426"/>
        <end position="450"/>
    </location>
</feature>
<accession>A0A815JWM3</accession>
<keyword evidence="7" id="KW-0472">Membrane</keyword>
<dbReference type="InterPro" id="IPR002126">
    <property type="entry name" value="Cadherin-like_dom"/>
</dbReference>
<name>A0A815JWM3_9BILA</name>
<evidence type="ECO:0000313" key="11">
    <source>
        <dbReference type="EMBL" id="CAF3634925.1"/>
    </source>
</evidence>
<comment type="caution">
    <text evidence="10">The sequence shown here is derived from an EMBL/GenBank/DDBJ whole genome shotgun (WGS) entry which is preliminary data.</text>
</comment>
<gene>
    <name evidence="10" type="ORF">JYZ213_LOCUS37030</name>
    <name evidence="11" type="ORF">OXD698_LOCUS8145</name>
</gene>
<dbReference type="Pfam" id="PF00028">
    <property type="entry name" value="Cadherin"/>
    <property type="match status" value="1"/>
</dbReference>
<evidence type="ECO:0000313" key="10">
    <source>
        <dbReference type="EMBL" id="CAF1387786.1"/>
    </source>
</evidence>
<dbReference type="GO" id="GO:0005509">
    <property type="term" value="F:calcium ion binding"/>
    <property type="evidence" value="ECO:0007669"/>
    <property type="project" value="UniProtKB-UniRule"/>
</dbReference>
<keyword evidence="2 7" id="KW-0812">Transmembrane</keyword>
<evidence type="ECO:0000256" key="3">
    <source>
        <dbReference type="ARBA" id="ARBA00022989"/>
    </source>
</evidence>
<evidence type="ECO:0000256" key="8">
    <source>
        <dbReference type="SAM" id="SignalP"/>
    </source>
</evidence>
<evidence type="ECO:0000256" key="2">
    <source>
        <dbReference type="ARBA" id="ARBA00022692"/>
    </source>
</evidence>